<organism evidence="5 6">
    <name type="scientific">Kouleothrix aurantiaca</name>
    <dbReference type="NCBI Taxonomy" id="186479"/>
    <lineage>
        <taxon>Bacteria</taxon>
        <taxon>Bacillati</taxon>
        <taxon>Chloroflexota</taxon>
        <taxon>Chloroflexia</taxon>
        <taxon>Chloroflexales</taxon>
        <taxon>Roseiflexineae</taxon>
        <taxon>Roseiflexaceae</taxon>
        <taxon>Kouleothrix</taxon>
    </lineage>
</organism>
<dbReference type="AlphaFoldDB" id="A0A0P9DRB8"/>
<dbReference type="PATRIC" id="fig|186479.3.peg.8308"/>
<dbReference type="GO" id="GO:0046353">
    <property type="term" value="F:aminoglycoside 3-N-acetyltransferase activity"/>
    <property type="evidence" value="ECO:0007669"/>
    <property type="project" value="UniProtKB-EC"/>
</dbReference>
<dbReference type="InterPro" id="IPR028345">
    <property type="entry name" value="Antibiotic_NAT-like"/>
</dbReference>
<evidence type="ECO:0000256" key="4">
    <source>
        <dbReference type="RuleBase" id="RU365031"/>
    </source>
</evidence>
<dbReference type="EC" id="2.3.1.-" evidence="4"/>
<comment type="catalytic activity">
    <reaction evidence="4">
        <text>a 2-deoxystreptamine antibiotic + acetyl-CoA = an N(3)-acetyl-2-deoxystreptamine antibiotic + CoA + H(+)</text>
        <dbReference type="Rhea" id="RHEA:12665"/>
        <dbReference type="ChEBI" id="CHEBI:15378"/>
        <dbReference type="ChEBI" id="CHEBI:57287"/>
        <dbReference type="ChEBI" id="CHEBI:57288"/>
        <dbReference type="ChEBI" id="CHEBI:57921"/>
        <dbReference type="ChEBI" id="CHEBI:77452"/>
        <dbReference type="EC" id="2.3.1.81"/>
    </reaction>
</comment>
<evidence type="ECO:0000256" key="3">
    <source>
        <dbReference type="ARBA" id="ARBA00023315"/>
    </source>
</evidence>
<dbReference type="EMBL" id="LJCR01000441">
    <property type="protein sequence ID" value="KPV52756.1"/>
    <property type="molecule type" value="Genomic_DNA"/>
</dbReference>
<dbReference type="PANTHER" id="PTHR11104">
    <property type="entry name" value="AMINOGLYCOSIDE N3-ACETYLTRANSFERASE"/>
    <property type="match status" value="1"/>
</dbReference>
<evidence type="ECO:0000256" key="1">
    <source>
        <dbReference type="ARBA" id="ARBA00006383"/>
    </source>
</evidence>
<evidence type="ECO:0000256" key="2">
    <source>
        <dbReference type="ARBA" id="ARBA00022679"/>
    </source>
</evidence>
<comment type="similarity">
    <text evidence="1 4">Belongs to the antibiotic N-acetyltransferase family.</text>
</comment>
<sequence>MSEEDVVLLNSEAPVTVDTLAADLRALGVQAGMTLLVHSSLSRLGWVCGGPVAVILALEAVLGPEGTLVMPTHSSALSDPGMWQNPPVPESWWETIRATMPAYDPDITPTRGMGAIPETFRKQAGVLRSAHPSDSFAAWGRHAAQVTNGHALANGLGETSPLARIYDLGGWVLLLGVGHGNNTSIHLAEYRANFAAKLPETRHAPVLIEGQRVWAAYDDIVIDTDDFIDLGECFDEDIGQVRAGKVGAADALLMPQRDLVDYATEWFELNR</sequence>
<evidence type="ECO:0000313" key="6">
    <source>
        <dbReference type="Proteomes" id="UP000050509"/>
    </source>
</evidence>
<dbReference type="Proteomes" id="UP000050509">
    <property type="component" value="Unassembled WGS sequence"/>
</dbReference>
<dbReference type="PANTHER" id="PTHR11104:SF0">
    <property type="entry name" value="SPBETA PROPHAGE-DERIVED AMINOGLYCOSIDE N(3')-ACETYLTRANSFERASE-LIKE PROTEIN YOKD"/>
    <property type="match status" value="1"/>
</dbReference>
<accession>A0A0P9DRB8</accession>
<comment type="caution">
    <text evidence="5">The sequence shown here is derived from an EMBL/GenBank/DDBJ whole genome shotgun (WGS) entry which is preliminary data.</text>
</comment>
<gene>
    <name evidence="5" type="ORF">SE17_13570</name>
</gene>
<reference evidence="5 6" key="1">
    <citation type="submission" date="2015-09" db="EMBL/GenBank/DDBJ databases">
        <title>Draft genome sequence of Kouleothrix aurantiaca JCM 19913.</title>
        <authorList>
            <person name="Hemp J."/>
        </authorList>
    </citation>
    <scope>NUCLEOTIDE SEQUENCE [LARGE SCALE GENOMIC DNA]</scope>
    <source>
        <strain evidence="5 6">COM-B</strain>
    </source>
</reference>
<dbReference type="GO" id="GO:0046677">
    <property type="term" value="P:response to antibiotic"/>
    <property type="evidence" value="ECO:0007669"/>
    <property type="project" value="UniProtKB-KW"/>
</dbReference>
<evidence type="ECO:0000313" key="5">
    <source>
        <dbReference type="EMBL" id="KPV52756.1"/>
    </source>
</evidence>
<keyword evidence="2 4" id="KW-0808">Transferase</keyword>
<keyword evidence="4" id="KW-0046">Antibiotic resistance</keyword>
<keyword evidence="3 4" id="KW-0012">Acyltransferase</keyword>
<keyword evidence="6" id="KW-1185">Reference proteome</keyword>
<dbReference type="SUPFAM" id="SSF110710">
    <property type="entry name" value="TTHA0583/YokD-like"/>
    <property type="match status" value="1"/>
</dbReference>
<protein>
    <recommendedName>
        <fullName evidence="4">Aminoglycoside N(3)-acetyltransferase</fullName>
        <ecNumber evidence="4">2.3.1.-</ecNumber>
    </recommendedName>
</protein>
<proteinExistence type="inferred from homology"/>
<dbReference type="Pfam" id="PF02522">
    <property type="entry name" value="Antibiotic_NAT"/>
    <property type="match status" value="1"/>
</dbReference>
<name>A0A0P9DRB8_9CHLR</name>
<dbReference type="InterPro" id="IPR003679">
    <property type="entry name" value="Amioglycoside_AcTrfase"/>
</dbReference>